<dbReference type="SFLD" id="SFLDG01129">
    <property type="entry name" value="C1.5:_HAD__Beta-PGM__Phosphata"/>
    <property type="match status" value="1"/>
</dbReference>
<accession>A0A5B2XH40</accession>
<dbReference type="InterPro" id="IPR006439">
    <property type="entry name" value="HAD-SF_hydro_IA"/>
</dbReference>
<proteinExistence type="predicted"/>
<protein>
    <submittedName>
        <fullName evidence="1">HAD-IA family hydrolase</fullName>
    </submittedName>
</protein>
<gene>
    <name evidence="1" type="ORF">F0L68_13885</name>
</gene>
<evidence type="ECO:0000313" key="2">
    <source>
        <dbReference type="Proteomes" id="UP000323454"/>
    </source>
</evidence>
<dbReference type="EMBL" id="VUOB01000022">
    <property type="protein sequence ID" value="KAA2262355.1"/>
    <property type="molecule type" value="Genomic_DNA"/>
</dbReference>
<dbReference type="NCBIfam" id="TIGR01509">
    <property type="entry name" value="HAD-SF-IA-v3"/>
    <property type="match status" value="1"/>
</dbReference>
<dbReference type="NCBIfam" id="TIGR01549">
    <property type="entry name" value="HAD-SF-IA-v1"/>
    <property type="match status" value="1"/>
</dbReference>
<dbReference type="Gene3D" id="3.40.50.1000">
    <property type="entry name" value="HAD superfamily/HAD-like"/>
    <property type="match status" value="1"/>
</dbReference>
<keyword evidence="2" id="KW-1185">Reference proteome</keyword>
<dbReference type="RefSeq" id="WP_149849938.1">
    <property type="nucleotide sequence ID" value="NZ_VUOB01000022.1"/>
</dbReference>
<dbReference type="GO" id="GO:0016787">
    <property type="term" value="F:hydrolase activity"/>
    <property type="evidence" value="ECO:0007669"/>
    <property type="project" value="UniProtKB-KW"/>
</dbReference>
<sequence length="228" mass="24817">MTIRAVLFDFSGTLFRLEHESSWFDGLLDDAGAPMDVREQAELMRRLTAPVGVADDLSEEMQLAWEKRDLDPELHREVYVATLRAAGVTGEGMAELLYERLLDPAYWQPYPDTLEALRRLSDAGIPVAVVSNIAWDITSAFDRHGATVLVDELVMSYQEGVIKPDPKIFLLACDRLGVDPADTLMIGDSEEADGGAAAVGSVVAIVEPLPTAQRPTALLDALTAHGVL</sequence>
<reference evidence="1 2" key="2">
    <citation type="submission" date="2019-09" db="EMBL/GenBank/DDBJ databases">
        <authorList>
            <person name="Jin C."/>
        </authorList>
    </citation>
    <scope>NUCLEOTIDE SEQUENCE [LARGE SCALE GENOMIC DNA]</scope>
    <source>
        <strain evidence="1 2">AN110305</strain>
    </source>
</reference>
<dbReference type="Proteomes" id="UP000323454">
    <property type="component" value="Unassembled WGS sequence"/>
</dbReference>
<evidence type="ECO:0000313" key="1">
    <source>
        <dbReference type="EMBL" id="KAA2262355.1"/>
    </source>
</evidence>
<dbReference type="PANTHER" id="PTHR46649:SF4">
    <property type="entry name" value="HALOACID DEHALOGENASE-LIKE HYDROLASE (HAD) SUPERFAMILY PROTEIN"/>
    <property type="match status" value="1"/>
</dbReference>
<dbReference type="InterPro" id="IPR023214">
    <property type="entry name" value="HAD_sf"/>
</dbReference>
<dbReference type="PRINTS" id="PR00413">
    <property type="entry name" value="HADHALOGNASE"/>
</dbReference>
<dbReference type="OrthoDB" id="3362560at2"/>
<dbReference type="SUPFAM" id="SSF56784">
    <property type="entry name" value="HAD-like"/>
    <property type="match status" value="1"/>
</dbReference>
<dbReference type="Pfam" id="PF00702">
    <property type="entry name" value="Hydrolase"/>
    <property type="match status" value="1"/>
</dbReference>
<keyword evidence="1" id="KW-0378">Hydrolase</keyword>
<dbReference type="SFLD" id="SFLDS00003">
    <property type="entry name" value="Haloacid_Dehalogenase"/>
    <property type="match status" value="1"/>
</dbReference>
<dbReference type="PANTHER" id="PTHR46649">
    <property type="match status" value="1"/>
</dbReference>
<dbReference type="AlphaFoldDB" id="A0A5B2XH40"/>
<reference evidence="1 2" key="1">
    <citation type="submission" date="2019-09" db="EMBL/GenBank/DDBJ databases">
        <title>Goodfellowia gen. nov., a new genus of the Pseudonocardineae related to Actinoalloteichus, containing Goodfellowia coeruleoviolacea gen. nov., comb. nov. gen. nov., comb. nov.</title>
        <authorList>
            <person name="Labeda D."/>
        </authorList>
    </citation>
    <scope>NUCLEOTIDE SEQUENCE [LARGE SCALE GENOMIC DNA]</scope>
    <source>
        <strain evidence="1 2">AN110305</strain>
    </source>
</reference>
<organism evidence="1 2">
    <name type="scientific">Solihabitans fulvus</name>
    <dbReference type="NCBI Taxonomy" id="1892852"/>
    <lineage>
        <taxon>Bacteria</taxon>
        <taxon>Bacillati</taxon>
        <taxon>Actinomycetota</taxon>
        <taxon>Actinomycetes</taxon>
        <taxon>Pseudonocardiales</taxon>
        <taxon>Pseudonocardiaceae</taxon>
        <taxon>Solihabitans</taxon>
    </lineage>
</organism>
<comment type="caution">
    <text evidence="1">The sequence shown here is derived from an EMBL/GenBank/DDBJ whole genome shotgun (WGS) entry which is preliminary data.</text>
</comment>
<name>A0A5B2XH40_9PSEU</name>
<dbReference type="InterPro" id="IPR036412">
    <property type="entry name" value="HAD-like_sf"/>
</dbReference>